<sequence length="73" mass="8211">QDIYQPIPVILNGSNYAHWVEAMRSFLKGRKLWCYVTGDIICPVKSTVSTTTTDGTSKSTKVVEKDFAEKLED</sequence>
<feature type="non-terminal residue" evidence="2">
    <location>
        <position position="1"/>
    </location>
</feature>
<accession>A0ABU6ZR66</accession>
<dbReference type="InterPro" id="IPR029472">
    <property type="entry name" value="Copia-like_N"/>
</dbReference>
<evidence type="ECO:0000313" key="2">
    <source>
        <dbReference type="EMBL" id="MED6224417.1"/>
    </source>
</evidence>
<proteinExistence type="predicted"/>
<evidence type="ECO:0000313" key="3">
    <source>
        <dbReference type="Proteomes" id="UP001341840"/>
    </source>
</evidence>
<evidence type="ECO:0000259" key="1">
    <source>
        <dbReference type="Pfam" id="PF14244"/>
    </source>
</evidence>
<name>A0ABU6ZR66_9FABA</name>
<organism evidence="2 3">
    <name type="scientific">Stylosanthes scabra</name>
    <dbReference type="NCBI Taxonomy" id="79078"/>
    <lineage>
        <taxon>Eukaryota</taxon>
        <taxon>Viridiplantae</taxon>
        <taxon>Streptophyta</taxon>
        <taxon>Embryophyta</taxon>
        <taxon>Tracheophyta</taxon>
        <taxon>Spermatophyta</taxon>
        <taxon>Magnoliopsida</taxon>
        <taxon>eudicotyledons</taxon>
        <taxon>Gunneridae</taxon>
        <taxon>Pentapetalae</taxon>
        <taxon>rosids</taxon>
        <taxon>fabids</taxon>
        <taxon>Fabales</taxon>
        <taxon>Fabaceae</taxon>
        <taxon>Papilionoideae</taxon>
        <taxon>50 kb inversion clade</taxon>
        <taxon>dalbergioids sensu lato</taxon>
        <taxon>Dalbergieae</taxon>
        <taxon>Pterocarpus clade</taxon>
        <taxon>Stylosanthes</taxon>
    </lineage>
</organism>
<protein>
    <recommendedName>
        <fullName evidence="1">Retrotransposon Copia-like N-terminal domain-containing protein</fullName>
    </recommendedName>
</protein>
<dbReference type="Pfam" id="PF14244">
    <property type="entry name" value="Retrotran_gag_3"/>
    <property type="match status" value="1"/>
</dbReference>
<dbReference type="EMBL" id="JASCZI010273196">
    <property type="protein sequence ID" value="MED6224417.1"/>
    <property type="molecule type" value="Genomic_DNA"/>
</dbReference>
<reference evidence="2 3" key="1">
    <citation type="journal article" date="2023" name="Plants (Basel)">
        <title>Bridging the Gap: Combining Genomics and Transcriptomics Approaches to Understand Stylosanthes scabra, an Orphan Legume from the Brazilian Caatinga.</title>
        <authorList>
            <person name="Ferreira-Neto J.R.C."/>
            <person name="da Silva M.D."/>
            <person name="Binneck E."/>
            <person name="de Melo N.F."/>
            <person name="da Silva R.H."/>
            <person name="de Melo A.L.T.M."/>
            <person name="Pandolfi V."/>
            <person name="Bustamante F.O."/>
            <person name="Brasileiro-Vidal A.C."/>
            <person name="Benko-Iseppon A.M."/>
        </authorList>
    </citation>
    <scope>NUCLEOTIDE SEQUENCE [LARGE SCALE GENOMIC DNA]</scope>
    <source>
        <tissue evidence="2">Leaves</tissue>
    </source>
</reference>
<gene>
    <name evidence="2" type="ORF">PIB30_083759</name>
</gene>
<keyword evidence="3" id="KW-1185">Reference proteome</keyword>
<feature type="domain" description="Retrotransposon Copia-like N-terminal" evidence="1">
    <location>
        <begin position="7"/>
        <end position="43"/>
    </location>
</feature>
<comment type="caution">
    <text evidence="2">The sequence shown here is derived from an EMBL/GenBank/DDBJ whole genome shotgun (WGS) entry which is preliminary data.</text>
</comment>
<dbReference type="Proteomes" id="UP001341840">
    <property type="component" value="Unassembled WGS sequence"/>
</dbReference>